<dbReference type="RefSeq" id="WP_182322399.1">
    <property type="nucleotide sequence ID" value="NZ_CP058554.1"/>
</dbReference>
<organism evidence="2 3">
    <name type="scientific">Comamonas piscis</name>
    <dbReference type="NCBI Taxonomy" id="1562974"/>
    <lineage>
        <taxon>Bacteria</taxon>
        <taxon>Pseudomonadati</taxon>
        <taxon>Pseudomonadota</taxon>
        <taxon>Betaproteobacteria</taxon>
        <taxon>Burkholderiales</taxon>
        <taxon>Comamonadaceae</taxon>
        <taxon>Comamonas</taxon>
    </lineage>
</organism>
<evidence type="ECO:0000313" key="3">
    <source>
        <dbReference type="Proteomes" id="UP000515240"/>
    </source>
</evidence>
<feature type="transmembrane region" description="Helical" evidence="1">
    <location>
        <begin position="27"/>
        <end position="46"/>
    </location>
</feature>
<name>A0A7G5EHV1_9BURK</name>
<feature type="transmembrane region" description="Helical" evidence="1">
    <location>
        <begin position="5"/>
        <end position="21"/>
    </location>
</feature>
<keyword evidence="1" id="KW-0472">Membrane</keyword>
<protein>
    <submittedName>
        <fullName evidence="2">Uncharacterized protein</fullName>
    </submittedName>
</protein>
<reference evidence="2 3" key="1">
    <citation type="journal article" date="2020" name="G3 (Bethesda)">
        <title>CeMbio - The Caenorhabditis elegans Microbiome Resource.</title>
        <authorList>
            <person name="Dirksen P."/>
            <person name="Assie A."/>
            <person name="Zimmermann J."/>
            <person name="Zhang F."/>
            <person name="Tietje A.M."/>
            <person name="Marsh S.A."/>
            <person name="Felix M.A."/>
            <person name="Shapira M."/>
            <person name="Kaleta C."/>
            <person name="Schulenburg H."/>
            <person name="Samuel B."/>
        </authorList>
    </citation>
    <scope>NUCLEOTIDE SEQUENCE [LARGE SCALE GENOMIC DNA]</scope>
    <source>
        <strain evidence="2 3">BIGb0172</strain>
    </source>
</reference>
<dbReference type="EMBL" id="CP058554">
    <property type="protein sequence ID" value="QMV73576.1"/>
    <property type="molecule type" value="Genomic_DNA"/>
</dbReference>
<evidence type="ECO:0000256" key="1">
    <source>
        <dbReference type="SAM" id="Phobius"/>
    </source>
</evidence>
<accession>A0A7G5EHV1</accession>
<gene>
    <name evidence="2" type="ORF">HS961_12480</name>
</gene>
<feature type="transmembrane region" description="Helical" evidence="1">
    <location>
        <begin position="55"/>
        <end position="71"/>
    </location>
</feature>
<keyword evidence="1" id="KW-0812">Transmembrane</keyword>
<sequence length="72" mass="8243">MEAIFWIGMIFGFVGSTWLLLEAFTTGIWWGLATLFFAPAGLLYVINHWDRAKKPFLVQLFGTALVLIFVFK</sequence>
<dbReference type="KEGG" id="cpis:HS961_12480"/>
<evidence type="ECO:0000313" key="2">
    <source>
        <dbReference type="EMBL" id="QMV73576.1"/>
    </source>
</evidence>
<keyword evidence="3" id="KW-1185">Reference proteome</keyword>
<proteinExistence type="predicted"/>
<keyword evidence="1" id="KW-1133">Transmembrane helix</keyword>
<dbReference type="AlphaFoldDB" id="A0A7G5EHV1"/>
<dbReference type="Proteomes" id="UP000515240">
    <property type="component" value="Chromosome"/>
</dbReference>